<sequence>MEEGPETEQPLDRETPPPANTPPRILEQEEPETNIQQLTENRGALRSNFLETDPALRANRELRNLIRERDDNDDAPIERGNNNLLLNEQEAFVPPGAVEEPDAAPVAQSIVAGRAEQARIEQVEEQAEARRIRREEEEEQRTRPLDLDPESRVAQRGLNINRFI</sequence>
<dbReference type="STRING" id="1266370.NITGR_40001"/>
<dbReference type="EMBL" id="CAQJ01000044">
    <property type="protein sequence ID" value="CCQ90804.1"/>
    <property type="molecule type" value="Genomic_DNA"/>
</dbReference>
<name>M1YZ90_NITG3</name>
<accession>M1YZ90</accession>
<organism evidence="2 3">
    <name type="scientific">Nitrospina gracilis (strain 3/211)</name>
    <dbReference type="NCBI Taxonomy" id="1266370"/>
    <lineage>
        <taxon>Bacteria</taxon>
        <taxon>Pseudomonadati</taxon>
        <taxon>Nitrospinota/Tectimicrobiota group</taxon>
        <taxon>Nitrospinota</taxon>
        <taxon>Nitrospinia</taxon>
        <taxon>Nitrospinales</taxon>
        <taxon>Nitrospinaceae</taxon>
        <taxon>Nitrospina</taxon>
    </lineage>
</organism>
<evidence type="ECO:0000256" key="1">
    <source>
        <dbReference type="SAM" id="MobiDB-lite"/>
    </source>
</evidence>
<dbReference type="InParanoid" id="M1YZ90"/>
<feature type="region of interest" description="Disordered" evidence="1">
    <location>
        <begin position="1"/>
        <end position="30"/>
    </location>
</feature>
<keyword evidence="3" id="KW-1185">Reference proteome</keyword>
<evidence type="ECO:0000313" key="2">
    <source>
        <dbReference type="EMBL" id="CCQ90804.1"/>
    </source>
</evidence>
<reference evidence="2 3" key="1">
    <citation type="journal article" date="2013" name="Front. Microbiol.">
        <title>The genome of Nitrospina gracilis illuminates the metabolism and evolution of the major marine nitrite oxidizer.</title>
        <authorList>
            <person name="Luecker S."/>
            <person name="Nowka B."/>
            <person name="Rattei T."/>
            <person name="Spieck E."/>
            <person name="and Daims H."/>
        </authorList>
    </citation>
    <scope>NUCLEOTIDE SEQUENCE [LARGE SCALE GENOMIC DNA]</scope>
    <source>
        <strain evidence="2 3">3/211</strain>
    </source>
</reference>
<comment type="caution">
    <text evidence="2">The sequence shown here is derived from an EMBL/GenBank/DDBJ whole genome shotgun (WGS) entry which is preliminary data.</text>
</comment>
<proteinExistence type="predicted"/>
<protein>
    <submittedName>
        <fullName evidence="2">Uncharacterized protein</fullName>
    </submittedName>
</protein>
<evidence type="ECO:0000313" key="3">
    <source>
        <dbReference type="Proteomes" id="UP000011704"/>
    </source>
</evidence>
<dbReference type="AlphaFoldDB" id="M1YZ90"/>
<gene>
    <name evidence="2" type="ORF">NITGR_40001</name>
</gene>
<dbReference type="Proteomes" id="UP000011704">
    <property type="component" value="Unassembled WGS sequence"/>
</dbReference>
<dbReference type="HOGENOM" id="CLU_1617266_0_0_0"/>